<organism evidence="3 4">
    <name type="scientific">Mucilaginibacter pocheonensis</name>
    <dbReference type="NCBI Taxonomy" id="398050"/>
    <lineage>
        <taxon>Bacteria</taxon>
        <taxon>Pseudomonadati</taxon>
        <taxon>Bacteroidota</taxon>
        <taxon>Sphingobacteriia</taxon>
        <taxon>Sphingobacteriales</taxon>
        <taxon>Sphingobacteriaceae</taxon>
        <taxon>Mucilaginibacter</taxon>
    </lineage>
</organism>
<dbReference type="InterPro" id="IPR023405">
    <property type="entry name" value="Topo_IA_core_domain"/>
</dbReference>
<reference evidence="3 4" key="1">
    <citation type="submission" date="2023-07" db="EMBL/GenBank/DDBJ databases">
        <title>Sorghum-associated microbial communities from plants grown in Nebraska, USA.</title>
        <authorList>
            <person name="Schachtman D."/>
        </authorList>
    </citation>
    <scope>NUCLEOTIDE SEQUENCE [LARGE SCALE GENOMIC DNA]</scope>
    <source>
        <strain evidence="3 4">3262</strain>
    </source>
</reference>
<dbReference type="RefSeq" id="WP_310092092.1">
    <property type="nucleotide sequence ID" value="NZ_JAVDUU010000001.1"/>
</dbReference>
<dbReference type="InterPro" id="IPR013824">
    <property type="entry name" value="Topo_IA_cen_sub1"/>
</dbReference>
<dbReference type="InterPro" id="IPR000380">
    <property type="entry name" value="Topo_IA"/>
</dbReference>
<comment type="caution">
    <text evidence="3">The sequence shown here is derived from an EMBL/GenBank/DDBJ whole genome shotgun (WGS) entry which is preliminary data.</text>
</comment>
<evidence type="ECO:0000313" key="4">
    <source>
        <dbReference type="Proteomes" id="UP001247620"/>
    </source>
</evidence>
<dbReference type="PROSITE" id="PS52039">
    <property type="entry name" value="TOPO_IA_2"/>
    <property type="match status" value="1"/>
</dbReference>
<name>A0ABU1T6J6_9SPHI</name>
<dbReference type="PANTHER" id="PTHR11390">
    <property type="entry name" value="PROKARYOTIC DNA TOPOISOMERASE"/>
    <property type="match status" value="1"/>
</dbReference>
<proteinExistence type="predicted"/>
<evidence type="ECO:0000256" key="1">
    <source>
        <dbReference type="ARBA" id="ARBA00023235"/>
    </source>
</evidence>
<dbReference type="PANTHER" id="PTHR11390:SF21">
    <property type="entry name" value="DNA TOPOISOMERASE 3-ALPHA"/>
    <property type="match status" value="1"/>
</dbReference>
<accession>A0ABU1T6J6</accession>
<gene>
    <name evidence="3" type="ORF">J2W55_000737</name>
</gene>
<evidence type="ECO:0000259" key="2">
    <source>
        <dbReference type="PROSITE" id="PS52039"/>
    </source>
</evidence>
<feature type="domain" description="Topo IA-type catalytic" evidence="2">
    <location>
        <begin position="1"/>
        <end position="88"/>
    </location>
</feature>
<evidence type="ECO:0000313" key="3">
    <source>
        <dbReference type="EMBL" id="MDR6940909.1"/>
    </source>
</evidence>
<protein>
    <submittedName>
        <fullName evidence="3">DNA topoisomerase IA</fullName>
    </submittedName>
</protein>
<dbReference type="Pfam" id="PF01131">
    <property type="entry name" value="Topoisom_bac"/>
    <property type="match status" value="1"/>
</dbReference>
<dbReference type="SUPFAM" id="SSF56712">
    <property type="entry name" value="Prokaryotic type I DNA topoisomerase"/>
    <property type="match status" value="1"/>
</dbReference>
<dbReference type="Gene3D" id="1.10.460.10">
    <property type="entry name" value="Topoisomerase I, domain 2"/>
    <property type="match status" value="1"/>
</dbReference>
<keyword evidence="4" id="KW-1185">Reference proteome</keyword>
<keyword evidence="1" id="KW-0413">Isomerase</keyword>
<dbReference type="InterPro" id="IPR013497">
    <property type="entry name" value="Topo_IA_cen"/>
</dbReference>
<sequence>MKDSGLGTPATRAAMIETLLKRNYISREKKNLVPTETGLAAYEVVKHRQIAQAELAGNWETRLEEIRSGLRLAHFSKRSIPIPGLLHKNCFRR</sequence>
<dbReference type="EMBL" id="JAVDUU010000001">
    <property type="protein sequence ID" value="MDR6940909.1"/>
    <property type="molecule type" value="Genomic_DNA"/>
</dbReference>
<dbReference type="Proteomes" id="UP001247620">
    <property type="component" value="Unassembled WGS sequence"/>
</dbReference>